<gene>
    <name evidence="3" type="ORF">WICANDRAFT_64435</name>
</gene>
<name>A0A1E3NYP6_WICAA</name>
<organism evidence="3 4">
    <name type="scientific">Wickerhamomyces anomalus (strain ATCC 58044 / CBS 1984 / NCYC 433 / NRRL Y-366-8)</name>
    <name type="common">Yeast</name>
    <name type="synonym">Hansenula anomala</name>
    <dbReference type="NCBI Taxonomy" id="683960"/>
    <lineage>
        <taxon>Eukaryota</taxon>
        <taxon>Fungi</taxon>
        <taxon>Dikarya</taxon>
        <taxon>Ascomycota</taxon>
        <taxon>Saccharomycotina</taxon>
        <taxon>Saccharomycetes</taxon>
        <taxon>Phaffomycetales</taxon>
        <taxon>Wickerhamomycetaceae</taxon>
        <taxon>Wickerhamomyces</taxon>
    </lineage>
</organism>
<dbReference type="InterPro" id="IPR051506">
    <property type="entry name" value="ATOS_Transcription_Regulators"/>
</dbReference>
<protein>
    <recommendedName>
        <fullName evidence="2">Atos-like conserved domain-containing protein</fullName>
    </recommendedName>
</protein>
<dbReference type="OrthoDB" id="4080581at2759"/>
<dbReference type="PANTHER" id="PTHR13199:SF11">
    <property type="entry name" value="PROTEIN ATOSSA"/>
    <property type="match status" value="1"/>
</dbReference>
<dbReference type="Pfam" id="PF13915">
    <property type="entry name" value="DUF4210"/>
    <property type="match status" value="1"/>
</dbReference>
<dbReference type="PANTHER" id="PTHR13199">
    <property type="entry name" value="GH03947P"/>
    <property type="match status" value="1"/>
</dbReference>
<keyword evidence="4" id="KW-1185">Reference proteome</keyword>
<dbReference type="SMART" id="SM01177">
    <property type="entry name" value="DUF4210"/>
    <property type="match status" value="1"/>
</dbReference>
<evidence type="ECO:0000259" key="2">
    <source>
        <dbReference type="SMART" id="SM01177"/>
    </source>
</evidence>
<dbReference type="AlphaFoldDB" id="A0A1E3NYP6"/>
<evidence type="ECO:0000256" key="1">
    <source>
        <dbReference type="SAM" id="MobiDB-lite"/>
    </source>
</evidence>
<dbReference type="RefSeq" id="XP_019037503.1">
    <property type="nucleotide sequence ID" value="XM_019183736.1"/>
</dbReference>
<accession>A0A1E3NYP6</accession>
<dbReference type="InterPro" id="IPR033473">
    <property type="entry name" value="Atos-like_C"/>
</dbReference>
<dbReference type="GeneID" id="30200982"/>
<dbReference type="Proteomes" id="UP000094112">
    <property type="component" value="Unassembled WGS sequence"/>
</dbReference>
<feature type="region of interest" description="Disordered" evidence="1">
    <location>
        <begin position="1"/>
        <end position="20"/>
    </location>
</feature>
<evidence type="ECO:0000313" key="3">
    <source>
        <dbReference type="EMBL" id="ODQ58296.1"/>
    </source>
</evidence>
<dbReference type="InterPro" id="IPR025261">
    <property type="entry name" value="Atos-like_cons_dom"/>
</dbReference>
<sequence>MPIATYAPRRKSSLSHITTDEVQPVIEKPKKCYRCDKEMKATSASTSSKRSSSGCKSLLGSMRESLLHGKTSGFQSKPTPFKAMISAGLSKPILMDFEASFYTWSDGSESPYVGTLDMSAKQLNKAGFPGFKVEERGKIQTVICNEEGSVIKIIIVNYNIRKLKSGFKVFIRQSNENYTIHLNFMNCKGRFYLFDDIKVIFNNHLLSSNSKDVKFAGKPSKVNLDYYLKKCYLCDPDQSAITDDENVTKLSDKLSSLEMIKDTSSDYENEKNKENEMNMKFNDEYQMKCIDDDESTTNNDFNENGKGEKGLGYNYGNNGFGMLVLGSTEFR</sequence>
<feature type="domain" description="Atos-like conserved" evidence="2">
    <location>
        <begin position="58"/>
        <end position="113"/>
    </location>
</feature>
<dbReference type="Pfam" id="PF13889">
    <property type="entry name" value="Chromosome_seg"/>
    <property type="match status" value="1"/>
</dbReference>
<evidence type="ECO:0000313" key="4">
    <source>
        <dbReference type="Proteomes" id="UP000094112"/>
    </source>
</evidence>
<dbReference type="EMBL" id="KV454212">
    <property type="protein sequence ID" value="ODQ58296.1"/>
    <property type="molecule type" value="Genomic_DNA"/>
</dbReference>
<reference evidence="3 4" key="1">
    <citation type="journal article" date="2016" name="Proc. Natl. Acad. Sci. U.S.A.">
        <title>Comparative genomics of biotechnologically important yeasts.</title>
        <authorList>
            <person name="Riley R."/>
            <person name="Haridas S."/>
            <person name="Wolfe K.H."/>
            <person name="Lopes M.R."/>
            <person name="Hittinger C.T."/>
            <person name="Goeker M."/>
            <person name="Salamov A.A."/>
            <person name="Wisecaver J.H."/>
            <person name="Long T.M."/>
            <person name="Calvey C.H."/>
            <person name="Aerts A.L."/>
            <person name="Barry K.W."/>
            <person name="Choi C."/>
            <person name="Clum A."/>
            <person name="Coughlan A.Y."/>
            <person name="Deshpande S."/>
            <person name="Douglass A.P."/>
            <person name="Hanson S.J."/>
            <person name="Klenk H.-P."/>
            <person name="LaButti K.M."/>
            <person name="Lapidus A."/>
            <person name="Lindquist E.A."/>
            <person name="Lipzen A.M."/>
            <person name="Meier-Kolthoff J.P."/>
            <person name="Ohm R.A."/>
            <person name="Otillar R.P."/>
            <person name="Pangilinan J.L."/>
            <person name="Peng Y."/>
            <person name="Rokas A."/>
            <person name="Rosa C.A."/>
            <person name="Scheuner C."/>
            <person name="Sibirny A.A."/>
            <person name="Slot J.C."/>
            <person name="Stielow J.B."/>
            <person name="Sun H."/>
            <person name="Kurtzman C.P."/>
            <person name="Blackwell M."/>
            <person name="Grigoriev I.V."/>
            <person name="Jeffries T.W."/>
        </authorList>
    </citation>
    <scope>NUCLEOTIDE SEQUENCE [LARGE SCALE GENOMIC DNA]</scope>
    <source>
        <strain evidence="4">ATCC 58044 / CBS 1984 / NCYC 433 / NRRL Y-366-8</strain>
    </source>
</reference>
<proteinExistence type="predicted"/>